<evidence type="ECO:0000256" key="1">
    <source>
        <dbReference type="SAM" id="Coils"/>
    </source>
</evidence>
<evidence type="ECO:0000256" key="2">
    <source>
        <dbReference type="SAM" id="MobiDB-lite"/>
    </source>
</evidence>
<dbReference type="AlphaFoldDB" id="A0A8J2UI12"/>
<feature type="coiled-coil region" evidence="1">
    <location>
        <begin position="99"/>
        <end position="126"/>
    </location>
</feature>
<comment type="caution">
    <text evidence="3">The sequence shown here is derived from an EMBL/GenBank/DDBJ whole genome shotgun (WGS) entry which is preliminary data.</text>
</comment>
<dbReference type="Proteomes" id="UP000607559">
    <property type="component" value="Unassembled WGS sequence"/>
</dbReference>
<accession>A0A8J2UI12</accession>
<name>A0A8J2UI12_9BACT</name>
<dbReference type="EMBL" id="BMJC01000005">
    <property type="protein sequence ID" value="GGB19841.1"/>
    <property type="molecule type" value="Genomic_DNA"/>
</dbReference>
<gene>
    <name evidence="3" type="ORF">GCM10011511_49500</name>
</gene>
<reference evidence="3" key="1">
    <citation type="journal article" date="2014" name="Int. J. Syst. Evol. Microbiol.">
        <title>Complete genome sequence of Corynebacterium casei LMG S-19264T (=DSM 44701T), isolated from a smear-ripened cheese.</title>
        <authorList>
            <consortium name="US DOE Joint Genome Institute (JGI-PGF)"/>
            <person name="Walter F."/>
            <person name="Albersmeier A."/>
            <person name="Kalinowski J."/>
            <person name="Ruckert C."/>
        </authorList>
    </citation>
    <scope>NUCLEOTIDE SEQUENCE</scope>
    <source>
        <strain evidence="3">CGMCC 1.15448</strain>
    </source>
</reference>
<proteinExistence type="predicted"/>
<sequence>MDRKTHRIDEDLDKTTRQYLQRLAREEDKLNKQLQKKDSAAARRIFAGSQAGYQQLQQSLQQRTGQLDKLRNVYSGHLDSMKTALSFLQQPNQELSAKVKDAVAGVDQLQGRLNQAEEVKKFLAQRQAYLQQQLQKFGMTAQLDQFKRTAYYYKAQVAEYKKTFEDPAKIEAKTMEALSNLPAFRDFFAKNSQLGSLFRLPGSGTPTAGGAAIPGLPTADDLNKELTQRFGSVPDLQQVAQQATGGGDASQLTQLKDKFSQTTDLGGTGGLTGGLGGSGTGSSGGISGDGAGGSDKDMPNFKPNGQKTKKFGQRLEYGINAQTTQSNSFFPATTAFGLSVGYKLNDKSVVGIGASYRMGWGRDIHHIAISEQGAGFRSYLDWKLKGSFWVSGGAELNYQPLVSTLSALSSYNAWQKSALLGLSKKYKAGRKLNGNVQLLYDFLYRQHVPATQPWVFRVGYSF</sequence>
<organism evidence="3 4">
    <name type="scientific">Puia dinghuensis</name>
    <dbReference type="NCBI Taxonomy" id="1792502"/>
    <lineage>
        <taxon>Bacteria</taxon>
        <taxon>Pseudomonadati</taxon>
        <taxon>Bacteroidota</taxon>
        <taxon>Chitinophagia</taxon>
        <taxon>Chitinophagales</taxon>
        <taxon>Chitinophagaceae</taxon>
        <taxon>Puia</taxon>
    </lineage>
</organism>
<reference evidence="3" key="2">
    <citation type="submission" date="2020-09" db="EMBL/GenBank/DDBJ databases">
        <authorList>
            <person name="Sun Q."/>
            <person name="Zhou Y."/>
        </authorList>
    </citation>
    <scope>NUCLEOTIDE SEQUENCE</scope>
    <source>
        <strain evidence="3">CGMCC 1.15448</strain>
    </source>
</reference>
<feature type="coiled-coil region" evidence="1">
    <location>
        <begin position="16"/>
        <end position="73"/>
    </location>
</feature>
<feature type="compositionally biased region" description="Gly residues" evidence="2">
    <location>
        <begin position="266"/>
        <end position="293"/>
    </location>
</feature>
<evidence type="ECO:0000313" key="3">
    <source>
        <dbReference type="EMBL" id="GGB19841.1"/>
    </source>
</evidence>
<feature type="region of interest" description="Disordered" evidence="2">
    <location>
        <begin position="260"/>
        <end position="300"/>
    </location>
</feature>
<evidence type="ECO:0000313" key="4">
    <source>
        <dbReference type="Proteomes" id="UP000607559"/>
    </source>
</evidence>
<keyword evidence="1" id="KW-0175">Coiled coil</keyword>
<protein>
    <submittedName>
        <fullName evidence="3">Uncharacterized protein</fullName>
    </submittedName>
</protein>
<keyword evidence="4" id="KW-1185">Reference proteome</keyword>